<accession>A0A9J7L1B6</accession>
<dbReference type="Proteomes" id="UP000001554">
    <property type="component" value="Chromosome 4"/>
</dbReference>
<gene>
    <name evidence="3" type="primary">LOC118414252</name>
</gene>
<dbReference type="OMA" id="HYHYNIS"/>
<dbReference type="RefSeq" id="XP_035674067.1">
    <property type="nucleotide sequence ID" value="XM_035818174.1"/>
</dbReference>
<name>A0A9J7L1B6_BRAFL</name>
<sequence>MKLFLVLVLGAAAVDAQSWWSWFSTPADSTPRAAWDGLRVTFGFNPFGNNFDRLPRTKEVAEHKGWTPFGPNMCTAGTWRGFRYVKDNDPAVTLLFDKNGYIAGLQMGVRKNELPPDPPQQVTPPWIEDTDQDMWLLTAYFIQPSDICSDGRTEAEYQEEGTGTDLYIQTGPNPTSDIMAIPLYQSDLQGTEWIEGKCFWGMGKHYWWNLRVDMDCREFYPVFIMYNGGKLNAFGWDIMNYLGSPRYEHPSAFGLFIDTVPTCLADQSQGLSTMHVYLTNGFPPFFNRC</sequence>
<organism evidence="2 3">
    <name type="scientific">Branchiostoma floridae</name>
    <name type="common">Florida lancelet</name>
    <name type="synonym">Amphioxus</name>
    <dbReference type="NCBI Taxonomy" id="7739"/>
    <lineage>
        <taxon>Eukaryota</taxon>
        <taxon>Metazoa</taxon>
        <taxon>Chordata</taxon>
        <taxon>Cephalochordata</taxon>
        <taxon>Leptocardii</taxon>
        <taxon>Amphioxiformes</taxon>
        <taxon>Branchiostomatidae</taxon>
        <taxon>Branchiostoma</taxon>
    </lineage>
</organism>
<reference evidence="3" key="2">
    <citation type="submission" date="2025-08" db="UniProtKB">
        <authorList>
            <consortium name="RefSeq"/>
        </authorList>
    </citation>
    <scope>IDENTIFICATION</scope>
    <source>
        <strain evidence="3">S238N-H82</strain>
        <tissue evidence="3">Testes</tissue>
    </source>
</reference>
<evidence type="ECO:0000313" key="2">
    <source>
        <dbReference type="Proteomes" id="UP000001554"/>
    </source>
</evidence>
<keyword evidence="1" id="KW-0732">Signal</keyword>
<reference evidence="2" key="1">
    <citation type="journal article" date="2020" name="Nat. Ecol. Evol.">
        <title>Deeply conserved synteny resolves early events in vertebrate evolution.</title>
        <authorList>
            <person name="Simakov O."/>
            <person name="Marletaz F."/>
            <person name="Yue J.X."/>
            <person name="O'Connell B."/>
            <person name="Jenkins J."/>
            <person name="Brandt A."/>
            <person name="Calef R."/>
            <person name="Tung C.H."/>
            <person name="Huang T.K."/>
            <person name="Schmutz J."/>
            <person name="Satoh N."/>
            <person name="Yu J.K."/>
            <person name="Putnam N.H."/>
            <person name="Green R.E."/>
            <person name="Rokhsar D.S."/>
        </authorList>
    </citation>
    <scope>NUCLEOTIDE SEQUENCE [LARGE SCALE GENOMIC DNA]</scope>
    <source>
        <strain evidence="2">S238N-H82</strain>
    </source>
</reference>
<evidence type="ECO:0000313" key="3">
    <source>
        <dbReference type="RefSeq" id="XP_035674067.1"/>
    </source>
</evidence>
<proteinExistence type="predicted"/>
<protein>
    <submittedName>
        <fullName evidence="3">Uncharacterized protein LOC118414252 isoform X2</fullName>
    </submittedName>
</protein>
<dbReference type="AlphaFoldDB" id="A0A9J7L1B6"/>
<feature type="chain" id="PRO_5039903637" evidence="1">
    <location>
        <begin position="17"/>
        <end position="289"/>
    </location>
</feature>
<dbReference type="GeneID" id="118414252"/>
<feature type="signal peptide" evidence="1">
    <location>
        <begin position="1"/>
        <end position="16"/>
    </location>
</feature>
<evidence type="ECO:0000256" key="1">
    <source>
        <dbReference type="SAM" id="SignalP"/>
    </source>
</evidence>
<keyword evidence="2" id="KW-1185">Reference proteome</keyword>